<accession>A0A0K2BKU8</accession>
<reference evidence="6 7" key="1">
    <citation type="submission" date="2015-06" db="EMBL/GenBank/DDBJ databases">
        <title>Lineage-specific patterns of genome deterioration in obligate symbionts.</title>
        <authorList>
            <person name="Bennett G.M."/>
            <person name="McCutcheon J.P."/>
            <person name="McDonald B.R."/>
            <person name="Moran N.A."/>
        </authorList>
    </citation>
    <scope>NUCLEOTIDE SEQUENCE [LARGE SCALE GENOMIC DNA]</scope>
    <source>
        <strain evidence="6 7">B-GSS</strain>
    </source>
</reference>
<dbReference type="Gene3D" id="3.30.1420.10">
    <property type="match status" value="1"/>
</dbReference>
<dbReference type="PATRIC" id="fig|186490.8.peg.343"/>
<keyword evidence="3 4" id="KW-0808">Transferase</keyword>
<keyword evidence="7" id="KW-1185">Reference proteome</keyword>
<dbReference type="SUPFAM" id="SSF69721">
    <property type="entry name" value="DsrC, the gamma subunit of dissimilatory sulfite reductase"/>
    <property type="match status" value="1"/>
</dbReference>
<dbReference type="InterPro" id="IPR025526">
    <property type="entry name" value="DsrC-like_dom_sf"/>
</dbReference>
<dbReference type="Proteomes" id="UP000056466">
    <property type="component" value="Chromosome"/>
</dbReference>
<dbReference type="GO" id="GO:0002143">
    <property type="term" value="P:tRNA wobble position uridine thiolation"/>
    <property type="evidence" value="ECO:0007669"/>
    <property type="project" value="TreeGrafter"/>
</dbReference>
<gene>
    <name evidence="6" type="primary">tusE</name>
    <name evidence="6" type="ORF">AB162_362</name>
</gene>
<dbReference type="EMBL" id="CP011787">
    <property type="protein sequence ID" value="AKZ65955.1"/>
    <property type="molecule type" value="Genomic_DNA"/>
</dbReference>
<name>A0A0K2BKU8_9GAMM</name>
<dbReference type="RefSeq" id="WP_053096957.1">
    <property type="nucleotide sequence ID" value="NZ_CP011787.1"/>
</dbReference>
<dbReference type="InterPro" id="IPR042072">
    <property type="entry name" value="DsrC-like_C"/>
</dbReference>
<evidence type="ECO:0000256" key="4">
    <source>
        <dbReference type="PIRNR" id="PIRNR006223"/>
    </source>
</evidence>
<dbReference type="GO" id="GO:0005737">
    <property type="term" value="C:cytoplasm"/>
    <property type="evidence" value="ECO:0007669"/>
    <property type="project" value="UniProtKB-SubCell"/>
</dbReference>
<dbReference type="GO" id="GO:0097163">
    <property type="term" value="F:sulfur carrier activity"/>
    <property type="evidence" value="ECO:0007669"/>
    <property type="project" value="TreeGrafter"/>
</dbReference>
<evidence type="ECO:0000256" key="5">
    <source>
        <dbReference type="PIRSR" id="PIRSR006223-50"/>
    </source>
</evidence>
<evidence type="ECO:0000313" key="6">
    <source>
        <dbReference type="EMBL" id="AKZ65955.1"/>
    </source>
</evidence>
<evidence type="ECO:0000256" key="1">
    <source>
        <dbReference type="ARBA" id="ARBA00004496"/>
    </source>
</evidence>
<keyword evidence="2" id="KW-0963">Cytoplasm</keyword>
<comment type="subcellular location">
    <subcellularLocation>
        <location evidence="1">Cytoplasm</location>
    </subcellularLocation>
</comment>
<comment type="function">
    <text evidence="4">Part of a sulfur-relay system.</text>
</comment>
<dbReference type="NCBIfam" id="TIGR03342">
    <property type="entry name" value="dsrC_tusE_dsvC"/>
    <property type="match status" value="1"/>
</dbReference>
<dbReference type="KEGG" id="bcig:AB162_362"/>
<dbReference type="FunFam" id="1.10.10.370:FF:000001">
    <property type="entry name" value="Sulfurtransferase"/>
    <property type="match status" value="1"/>
</dbReference>
<evidence type="ECO:0000313" key="7">
    <source>
        <dbReference type="Proteomes" id="UP000056466"/>
    </source>
</evidence>
<proteinExistence type="inferred from homology"/>
<dbReference type="PIRSF" id="PIRSF006223">
    <property type="entry name" value="DsrC_TusE"/>
    <property type="match status" value="1"/>
</dbReference>
<feature type="active site" description="Cysteine persulfide intermediate" evidence="5">
    <location>
        <position position="107"/>
    </location>
</feature>
<dbReference type="OrthoDB" id="9786347at2"/>
<dbReference type="PANTHER" id="PTHR37010">
    <property type="entry name" value="SULFURTRANSFERASE TUSE"/>
    <property type="match status" value="1"/>
</dbReference>
<organism evidence="6 7">
    <name type="scientific">Candidatus Palibaumannia cicadellinicola</name>
    <dbReference type="NCBI Taxonomy" id="186490"/>
    <lineage>
        <taxon>Bacteria</taxon>
        <taxon>Pseudomonadati</taxon>
        <taxon>Pseudomonadota</taxon>
        <taxon>Gammaproteobacteria</taxon>
        <taxon>Candidatus Palibaumannia</taxon>
    </lineage>
</organism>
<evidence type="ECO:0000256" key="2">
    <source>
        <dbReference type="ARBA" id="ARBA00022490"/>
    </source>
</evidence>
<dbReference type="PANTHER" id="PTHR37010:SF1">
    <property type="entry name" value="SULFURTRANSFERASE TUSE"/>
    <property type="match status" value="1"/>
</dbReference>
<comment type="similarity">
    <text evidence="4">Belongs to the dsrC/tusE family.</text>
</comment>
<evidence type="ECO:0000256" key="3">
    <source>
        <dbReference type="ARBA" id="ARBA00022679"/>
    </source>
</evidence>
<protein>
    <recommendedName>
        <fullName evidence="4">Sulfurtransferase</fullName>
        <ecNumber evidence="4">2.8.1.-</ecNumber>
    </recommendedName>
</protein>
<dbReference type="EC" id="2.8.1.-" evidence="4"/>
<dbReference type="AlphaFoldDB" id="A0A0K2BKU8"/>
<dbReference type="InterPro" id="IPR007453">
    <property type="entry name" value="DsrC/TusE"/>
</dbReference>
<dbReference type="Pfam" id="PF04358">
    <property type="entry name" value="DsrC"/>
    <property type="match status" value="1"/>
</dbReference>
<dbReference type="Gene3D" id="1.10.10.370">
    <property type="entry name" value="DsrC-like protein, C-terminal domain"/>
    <property type="match status" value="1"/>
</dbReference>
<sequence length="108" mass="12474">MQFNDKEIATDVQGYLINPSDWSEALGLEIANQENINLSEQHWQVIYFVRNFYLKFNISPSMRMLVKVMMQKYGEEKGNSIYLFNLFPKGPAKQVTKIAGLPKPVICL</sequence>
<dbReference type="InterPro" id="IPR043163">
    <property type="entry name" value="DsrC-like_N"/>
</dbReference>
<dbReference type="GO" id="GO:0016740">
    <property type="term" value="F:transferase activity"/>
    <property type="evidence" value="ECO:0007669"/>
    <property type="project" value="UniProtKB-KW"/>
</dbReference>